<reference evidence="7" key="1">
    <citation type="submission" date="2022-11" db="UniProtKB">
        <authorList>
            <consortium name="WormBaseParasite"/>
        </authorList>
    </citation>
    <scope>IDENTIFICATION</scope>
</reference>
<dbReference type="Gene3D" id="3.40.50.1820">
    <property type="entry name" value="alpha/beta hydrolase"/>
    <property type="match status" value="1"/>
</dbReference>
<keyword evidence="6" id="KW-1185">Reference proteome</keyword>
<evidence type="ECO:0000256" key="3">
    <source>
        <dbReference type="SAM" id="Phobius"/>
    </source>
</evidence>
<name>A0A915Q2M8_9BILA</name>
<accession>A0A915Q2M8</accession>
<feature type="chain" id="PRO_5037332544" evidence="4">
    <location>
        <begin position="26"/>
        <end position="645"/>
    </location>
</feature>
<keyword evidence="3" id="KW-0472">Membrane</keyword>
<dbReference type="SUPFAM" id="SSF53474">
    <property type="entry name" value="alpha/beta-Hydrolases"/>
    <property type="match status" value="1"/>
</dbReference>
<evidence type="ECO:0000313" key="7">
    <source>
        <dbReference type="WBParaSite" id="sdigi.contig8.g959.t1"/>
    </source>
</evidence>
<organism evidence="6 7">
    <name type="scientific">Setaria digitata</name>
    <dbReference type="NCBI Taxonomy" id="48799"/>
    <lineage>
        <taxon>Eukaryota</taxon>
        <taxon>Metazoa</taxon>
        <taxon>Ecdysozoa</taxon>
        <taxon>Nematoda</taxon>
        <taxon>Chromadorea</taxon>
        <taxon>Rhabditida</taxon>
        <taxon>Spirurina</taxon>
        <taxon>Spiruromorpha</taxon>
        <taxon>Filarioidea</taxon>
        <taxon>Setariidae</taxon>
        <taxon>Setaria</taxon>
    </lineage>
</organism>
<protein>
    <submittedName>
        <fullName evidence="7">Carboxylesterase type B domain-containing protein</fullName>
    </submittedName>
</protein>
<feature type="domain" description="Carboxylesterase type B" evidence="5">
    <location>
        <begin position="35"/>
        <end position="575"/>
    </location>
</feature>
<evidence type="ECO:0000256" key="4">
    <source>
        <dbReference type="SAM" id="SignalP"/>
    </source>
</evidence>
<evidence type="ECO:0000256" key="1">
    <source>
        <dbReference type="ARBA" id="ARBA00005964"/>
    </source>
</evidence>
<comment type="similarity">
    <text evidence="1">Belongs to the type-B carboxylesterase/lipase family.</text>
</comment>
<evidence type="ECO:0000256" key="2">
    <source>
        <dbReference type="ARBA" id="ARBA00022729"/>
    </source>
</evidence>
<dbReference type="InterPro" id="IPR002018">
    <property type="entry name" value="CarbesteraseB"/>
</dbReference>
<dbReference type="PROSITE" id="PS00941">
    <property type="entry name" value="CARBOXYLESTERASE_B_2"/>
    <property type="match status" value="1"/>
</dbReference>
<evidence type="ECO:0000259" key="5">
    <source>
        <dbReference type="Pfam" id="PF00135"/>
    </source>
</evidence>
<proteinExistence type="inferred from homology"/>
<dbReference type="WBParaSite" id="sdigi.contig8.g959.t1">
    <property type="protein sequence ID" value="sdigi.contig8.g959.t1"/>
    <property type="gene ID" value="sdigi.contig8.g959"/>
</dbReference>
<dbReference type="InterPro" id="IPR051093">
    <property type="entry name" value="Neuroligin/BSAL"/>
</dbReference>
<feature type="signal peptide" evidence="4">
    <location>
        <begin position="1"/>
        <end position="25"/>
    </location>
</feature>
<dbReference type="PANTHER" id="PTHR43903">
    <property type="entry name" value="NEUROLIGIN"/>
    <property type="match status" value="1"/>
</dbReference>
<evidence type="ECO:0000313" key="6">
    <source>
        <dbReference type="Proteomes" id="UP000887581"/>
    </source>
</evidence>
<dbReference type="InterPro" id="IPR029058">
    <property type="entry name" value="AB_hydrolase_fold"/>
</dbReference>
<keyword evidence="3" id="KW-0812">Transmembrane</keyword>
<dbReference type="AlphaFoldDB" id="A0A915Q2M8"/>
<dbReference type="InterPro" id="IPR019819">
    <property type="entry name" value="Carboxylesterase_B_CS"/>
</dbReference>
<sequence>MQVGIGCSTIWFLGLIQHLLNVCNGAIRRTHPIELTIDSGSIRGEYLTIGANDFAVFKGIPYAAPPVGSLRFQMPEPPAKWRGVMNATQYSAMCAQKPRTRQTDPVNIYRIHISEDCLYLNVFAPPQFTNDTYPVIVYIHGGEFQSGSGSDFPQEAILINFVSRKIVFISINYRLGPLGFISTGDGVIPGNNGLWDQILALKWVKLNARVFGGDPENVLLMGHGSGAASASLLALSPRAEGLFQKIALLSGTALSPGVVRDTAINATWILDRKLHCRSFNSSELLECFRKQLKDEILDISRIQYDDYEEFVPIVDGIGGVLPESPEMLATYRRKMPMMIGTTRDESSLKILILNEKDVNMSALTRNTAEEMAENLTLSYSGFVNHRLIMEGCKHEYIWSKINPAMDPSVLNDAVLNVYSKTTKVPVQTVEHTFDQISSDTWHLTVQISLQMYSHFWYDAPASRLATHYAKGGAPVYLYSFDHISENFDYDRVFHGCDEIFLFDVEPRFLVKRRDRNWQLDRRLTEIFAELIINFARTGVPTPESSGFSFNWTAMEADKLNYLSITDSPQMDVGFRWQGHVFWNWYARHLDAVDVGNLHRIAQLDKQLGDYQLATWMLLFCALFFFAILVGLACYCTRKEADDEDL</sequence>
<dbReference type="Pfam" id="PF00135">
    <property type="entry name" value="COesterase"/>
    <property type="match status" value="1"/>
</dbReference>
<keyword evidence="2 4" id="KW-0732">Signal</keyword>
<dbReference type="Proteomes" id="UP000887581">
    <property type="component" value="Unplaced"/>
</dbReference>
<keyword evidence="3" id="KW-1133">Transmembrane helix</keyword>
<feature type="transmembrane region" description="Helical" evidence="3">
    <location>
        <begin position="612"/>
        <end position="635"/>
    </location>
</feature>